<evidence type="ECO:0000313" key="2">
    <source>
        <dbReference type="Proteomes" id="UP000292927"/>
    </source>
</evidence>
<dbReference type="Proteomes" id="UP000292927">
    <property type="component" value="Unassembled WGS sequence"/>
</dbReference>
<sequence length="70" mass="8169">MVVRCNGCGKPLAHRNGMPREDALYVTKEWGYFSGRDGELHRFCLCQSCYEKMLRQFQIPVQVEELAELM</sequence>
<name>A0A4Q7NZI9_9FIRM</name>
<dbReference type="AlphaFoldDB" id="A0A4Q7NZI9"/>
<keyword evidence="2" id="KW-1185">Reference proteome</keyword>
<comment type="caution">
    <text evidence="1">The sequence shown here is derived from an EMBL/GenBank/DDBJ whole genome shotgun (WGS) entry which is preliminary data.</text>
</comment>
<accession>A0A4Q7NZI9</accession>
<dbReference type="EMBL" id="SGXF01000011">
    <property type="protein sequence ID" value="RZS91852.1"/>
    <property type="molecule type" value="Genomic_DNA"/>
</dbReference>
<proteinExistence type="predicted"/>
<organism evidence="1 2">
    <name type="scientific">Cuneatibacter caecimuris</name>
    <dbReference type="NCBI Taxonomy" id="1796618"/>
    <lineage>
        <taxon>Bacteria</taxon>
        <taxon>Bacillati</taxon>
        <taxon>Bacillota</taxon>
        <taxon>Clostridia</taxon>
        <taxon>Lachnospirales</taxon>
        <taxon>Lachnospiraceae</taxon>
        <taxon>Cuneatibacter</taxon>
    </lineage>
</organism>
<dbReference type="OrthoDB" id="9797806at2"/>
<gene>
    <name evidence="1" type="ORF">EV209_3285</name>
</gene>
<evidence type="ECO:0000313" key="1">
    <source>
        <dbReference type="EMBL" id="RZS91852.1"/>
    </source>
</evidence>
<dbReference type="RefSeq" id="WP_130436465.1">
    <property type="nucleotide sequence ID" value="NZ_SGXF01000011.1"/>
</dbReference>
<reference evidence="1 2" key="1">
    <citation type="submission" date="2019-02" db="EMBL/GenBank/DDBJ databases">
        <title>Genomic Encyclopedia of Type Strains, Phase IV (KMG-IV): sequencing the most valuable type-strain genomes for metagenomic binning, comparative biology and taxonomic classification.</title>
        <authorList>
            <person name="Goeker M."/>
        </authorList>
    </citation>
    <scope>NUCLEOTIDE SEQUENCE [LARGE SCALE GENOMIC DNA]</scope>
    <source>
        <strain evidence="1 2">DSM 29486</strain>
    </source>
</reference>
<protein>
    <submittedName>
        <fullName evidence="1">Uncharacterized protein</fullName>
    </submittedName>
</protein>